<feature type="transmembrane region" description="Helical" evidence="8">
    <location>
        <begin position="193"/>
        <end position="214"/>
    </location>
</feature>
<dbReference type="GO" id="GO:0004888">
    <property type="term" value="F:transmembrane signaling receptor activity"/>
    <property type="evidence" value="ECO:0007669"/>
    <property type="project" value="InterPro"/>
</dbReference>
<evidence type="ECO:0000256" key="1">
    <source>
        <dbReference type="ARBA" id="ARBA00004141"/>
    </source>
</evidence>
<sequence>MGTQRFGFMANLSIKRKLQLLIVLFLAVVTGLVSYTVSSINAQKGDTLVVNVAGRQRMLSQKVTKEFLLALHAAKQQTSQQVLDSIDKSRQLFSVSLNALTDGGTTYSDLGMNNAITLPPAPDHIKTQLEIVNTLWQEFLQQLQAVQPAQFSQQQLTAINDQSVKVLANMNKAVGMFSEYSDQKIYRMERNQIVIGVVSIIVAIFLSSLTIFSITRPLSRILNTTQRIASGNLTPTQDTIIEGKSEFASLTQNVEGMRASLHDVIGVVKANSRQMAHSAQQVSIVSGEISQASQLEQESSQQVLSAVNSLLDTSDNVSQSIESAYQLSQQTNQQAEHGLDIVKQSIDELNVAVGSVHATAEEMNELKSFTVQINEITQSIHNIAEQTNLLALNAAIEAARAGEHGRGFAVVADEVRNLAARTSSSSGEISTLLEQLTHKVESSVNSMQKVVTTVNQSQEKSDQTVVSFNEMKTGINQTMQSAEDIASSNQQQTERLKYLNNKLKELFSVLVESTSKASTTSMVAEDLFSISEQLESQLKKFDTQVATSITSNSNEKRAFPRAGNKLMLFITQGEQRIQGLTDDISLHGLKVRCSQELDKNQLTALELSIPQALHGKIGNRLMLQANIVHKERSAQGFCYGLQFKEINTQSEEKIKQLFNYFKQPYLFNK</sequence>
<dbReference type="Pfam" id="PF13675">
    <property type="entry name" value="PilJ"/>
    <property type="match status" value="1"/>
</dbReference>
<evidence type="ECO:0000256" key="7">
    <source>
        <dbReference type="PROSITE-ProRule" id="PRU00284"/>
    </source>
</evidence>
<dbReference type="SMART" id="SM00304">
    <property type="entry name" value="HAMP"/>
    <property type="match status" value="1"/>
</dbReference>
<dbReference type="PRINTS" id="PR00260">
    <property type="entry name" value="CHEMTRNSDUCR"/>
</dbReference>
<gene>
    <name evidence="11" type="ORF">AB0763_10380</name>
</gene>
<dbReference type="InterPro" id="IPR003660">
    <property type="entry name" value="HAMP_dom"/>
</dbReference>
<feature type="domain" description="Methyl-accepting transducer" evidence="9">
    <location>
        <begin position="271"/>
        <end position="507"/>
    </location>
</feature>
<keyword evidence="5 7" id="KW-0807">Transducer</keyword>
<dbReference type="PANTHER" id="PTHR32089">
    <property type="entry name" value="METHYL-ACCEPTING CHEMOTAXIS PROTEIN MCPB"/>
    <property type="match status" value="1"/>
</dbReference>
<feature type="domain" description="HAMP" evidence="10">
    <location>
        <begin position="212"/>
        <end position="266"/>
    </location>
</feature>
<evidence type="ECO:0000256" key="8">
    <source>
        <dbReference type="SAM" id="Phobius"/>
    </source>
</evidence>
<evidence type="ECO:0000256" key="4">
    <source>
        <dbReference type="ARBA" id="ARBA00023136"/>
    </source>
</evidence>
<dbReference type="SUPFAM" id="SSF58104">
    <property type="entry name" value="Methyl-accepting chemotaxis protein (MCP) signaling domain"/>
    <property type="match status" value="1"/>
</dbReference>
<keyword evidence="3 8" id="KW-1133">Transmembrane helix</keyword>
<dbReference type="PROSITE" id="PS50111">
    <property type="entry name" value="CHEMOTAXIS_TRANSDUC_2"/>
    <property type="match status" value="1"/>
</dbReference>
<dbReference type="GO" id="GO:0006935">
    <property type="term" value="P:chemotaxis"/>
    <property type="evidence" value="ECO:0007669"/>
    <property type="project" value="InterPro"/>
</dbReference>
<dbReference type="FunFam" id="1.10.287.950:FF:000001">
    <property type="entry name" value="Methyl-accepting chemotaxis sensory transducer"/>
    <property type="match status" value="1"/>
</dbReference>
<dbReference type="GO" id="GO:0016020">
    <property type="term" value="C:membrane"/>
    <property type="evidence" value="ECO:0007669"/>
    <property type="project" value="UniProtKB-SubCell"/>
</dbReference>
<dbReference type="GO" id="GO:0007165">
    <property type="term" value="P:signal transduction"/>
    <property type="evidence" value="ECO:0007669"/>
    <property type="project" value="UniProtKB-KW"/>
</dbReference>
<name>A0AB39HCP8_9VIBR</name>
<dbReference type="SUPFAM" id="SSF141371">
    <property type="entry name" value="PilZ domain-like"/>
    <property type="match status" value="1"/>
</dbReference>
<evidence type="ECO:0000256" key="3">
    <source>
        <dbReference type="ARBA" id="ARBA00022989"/>
    </source>
</evidence>
<evidence type="ECO:0000256" key="5">
    <source>
        <dbReference type="ARBA" id="ARBA00023224"/>
    </source>
</evidence>
<dbReference type="KEGG" id="vih:AB0763_10380"/>
<comment type="subcellular location">
    <subcellularLocation>
        <location evidence="1">Membrane</location>
        <topology evidence="1">Multi-pass membrane protein</topology>
    </subcellularLocation>
</comment>
<comment type="similarity">
    <text evidence="6">Belongs to the methyl-accepting chemotaxis (MCP) protein family.</text>
</comment>
<dbReference type="PANTHER" id="PTHR32089:SF112">
    <property type="entry name" value="LYSOZYME-LIKE PROTEIN-RELATED"/>
    <property type="match status" value="1"/>
</dbReference>
<dbReference type="GO" id="GO:0035438">
    <property type="term" value="F:cyclic-di-GMP binding"/>
    <property type="evidence" value="ECO:0007669"/>
    <property type="project" value="InterPro"/>
</dbReference>
<dbReference type="EMBL" id="CP162601">
    <property type="protein sequence ID" value="XDK24599.1"/>
    <property type="molecule type" value="Genomic_DNA"/>
</dbReference>
<dbReference type="PROSITE" id="PS50885">
    <property type="entry name" value="HAMP"/>
    <property type="match status" value="1"/>
</dbReference>
<dbReference type="RefSeq" id="WP_306100755.1">
    <property type="nucleotide sequence ID" value="NZ_CP162601.1"/>
</dbReference>
<dbReference type="AlphaFoldDB" id="A0AB39HCP8"/>
<dbReference type="Gene3D" id="2.40.10.220">
    <property type="entry name" value="predicted glycosyltransferase like domains"/>
    <property type="match status" value="1"/>
</dbReference>
<dbReference type="InterPro" id="IPR029095">
    <property type="entry name" value="NarX-like_N"/>
</dbReference>
<keyword evidence="4 8" id="KW-0472">Membrane</keyword>
<accession>A0AB39HCP8</accession>
<evidence type="ECO:0000259" key="9">
    <source>
        <dbReference type="PROSITE" id="PS50111"/>
    </source>
</evidence>
<dbReference type="Pfam" id="PF00672">
    <property type="entry name" value="HAMP"/>
    <property type="match status" value="1"/>
</dbReference>
<proteinExistence type="inferred from homology"/>
<evidence type="ECO:0000313" key="11">
    <source>
        <dbReference type="EMBL" id="XDK24599.1"/>
    </source>
</evidence>
<organism evidence="11">
    <name type="scientific">Vibrio sp. HB236076</name>
    <dbReference type="NCBI Taxonomy" id="3232307"/>
    <lineage>
        <taxon>Bacteria</taxon>
        <taxon>Pseudomonadati</taxon>
        <taxon>Pseudomonadota</taxon>
        <taxon>Gammaproteobacteria</taxon>
        <taxon>Vibrionales</taxon>
        <taxon>Vibrionaceae</taxon>
        <taxon>Vibrio</taxon>
    </lineage>
</organism>
<dbReference type="InterPro" id="IPR009875">
    <property type="entry name" value="PilZ_domain"/>
</dbReference>
<dbReference type="CDD" id="cd11386">
    <property type="entry name" value="MCP_signal"/>
    <property type="match status" value="1"/>
</dbReference>
<evidence type="ECO:0000259" key="10">
    <source>
        <dbReference type="PROSITE" id="PS50885"/>
    </source>
</evidence>
<dbReference type="InterPro" id="IPR004090">
    <property type="entry name" value="Chemotax_Me-accpt_rcpt"/>
</dbReference>
<protein>
    <submittedName>
        <fullName evidence="11">Methyl-accepting chemotaxis protein</fullName>
    </submittedName>
</protein>
<dbReference type="SMART" id="SM00283">
    <property type="entry name" value="MA"/>
    <property type="match status" value="1"/>
</dbReference>
<dbReference type="Pfam" id="PF07238">
    <property type="entry name" value="PilZ"/>
    <property type="match status" value="1"/>
</dbReference>
<dbReference type="InterPro" id="IPR004089">
    <property type="entry name" value="MCPsignal_dom"/>
</dbReference>
<reference evidence="11" key="1">
    <citation type="submission" date="2024-07" db="EMBL/GenBank/DDBJ databases">
        <title>Genome Analysis of a Potential Novel Vibrio Species Secreting pH- and Thermo-stable Alginate Lyase and its Application in Producing Alginate Oligosaccharides.</title>
        <authorList>
            <person name="Huang H."/>
            <person name="Bao K."/>
        </authorList>
    </citation>
    <scope>NUCLEOTIDE SEQUENCE</scope>
    <source>
        <strain evidence="11">HB236076</strain>
    </source>
</reference>
<evidence type="ECO:0000256" key="2">
    <source>
        <dbReference type="ARBA" id="ARBA00022692"/>
    </source>
</evidence>
<evidence type="ECO:0000256" key="6">
    <source>
        <dbReference type="ARBA" id="ARBA00029447"/>
    </source>
</evidence>
<dbReference type="Pfam" id="PF00015">
    <property type="entry name" value="MCPsignal"/>
    <property type="match status" value="1"/>
</dbReference>
<dbReference type="CDD" id="cd06225">
    <property type="entry name" value="HAMP"/>
    <property type="match status" value="1"/>
</dbReference>
<keyword evidence="2 8" id="KW-0812">Transmembrane</keyword>
<dbReference type="Gene3D" id="1.10.287.950">
    <property type="entry name" value="Methyl-accepting chemotaxis protein"/>
    <property type="match status" value="1"/>
</dbReference>